<dbReference type="PROSITE" id="PS00061">
    <property type="entry name" value="ADH_SHORT"/>
    <property type="match status" value="1"/>
</dbReference>
<dbReference type="InterPro" id="IPR002347">
    <property type="entry name" value="SDR_fam"/>
</dbReference>
<sequence length="299" mass="32375">MSKFYPYLGYEEVCQQVPIQFPPQHQPAQPGLETLMDPPPVFDDPNYIGTGKLMDKVALVTGGDSGIGRAVSIAFAKEGADVCIVYYDEHEDAQITKAYIEAQGRKCLLISGDIRDESFCRSSIEKTVSALGGLDILVNNAGVQFPQNGIENIPIEQMLFTFEVNFFGIFMMTKFAVPYLTKGSTIISTASVLAYTGNDQMIDYSSTKGAIVSFTRSMARSLVSKGIRVNAVAPGPIWTPLQPASQPADRIPTFGSNTPMRRAGQPVELAPTYVYLASNDSSYVTGQVLHVDGGASMQS</sequence>
<dbReference type="InterPro" id="IPR036291">
    <property type="entry name" value="NAD(P)-bd_dom_sf"/>
</dbReference>
<evidence type="ECO:0000256" key="2">
    <source>
        <dbReference type="ARBA" id="ARBA00023002"/>
    </source>
</evidence>
<comment type="similarity">
    <text evidence="1">Belongs to the short-chain dehydrogenases/reductases (SDR) family.</text>
</comment>
<dbReference type="InterPro" id="IPR020904">
    <property type="entry name" value="Sc_DH/Rdtase_CS"/>
</dbReference>
<protein>
    <submittedName>
        <fullName evidence="3">SDR family oxidoreductase</fullName>
    </submittedName>
</protein>
<proteinExistence type="inferred from homology"/>
<dbReference type="CDD" id="cd05355">
    <property type="entry name" value="SDR_c1"/>
    <property type="match status" value="1"/>
</dbReference>
<evidence type="ECO:0000256" key="1">
    <source>
        <dbReference type="ARBA" id="ARBA00006484"/>
    </source>
</evidence>
<accession>A0ABY7AGG2</accession>
<reference evidence="3" key="1">
    <citation type="submission" date="2022-11" db="EMBL/GenBank/DDBJ databases">
        <title>Lacrimispora xylanolytica sy1, complete genome.</title>
        <authorList>
            <person name="Choi S."/>
        </authorList>
    </citation>
    <scope>NUCLEOTIDE SEQUENCE</scope>
    <source>
        <strain evidence="3">Sy1</strain>
    </source>
</reference>
<organism evidence="3 4">
    <name type="scientific">Lacrimispora xylanolytica</name>
    <dbReference type="NCBI Taxonomy" id="29375"/>
    <lineage>
        <taxon>Bacteria</taxon>
        <taxon>Bacillati</taxon>
        <taxon>Bacillota</taxon>
        <taxon>Clostridia</taxon>
        <taxon>Lachnospirales</taxon>
        <taxon>Lachnospiraceae</taxon>
        <taxon>Lacrimispora</taxon>
    </lineage>
</organism>
<evidence type="ECO:0000313" key="4">
    <source>
        <dbReference type="Proteomes" id="UP001163115"/>
    </source>
</evidence>
<evidence type="ECO:0000313" key="3">
    <source>
        <dbReference type="EMBL" id="WAJ25696.1"/>
    </source>
</evidence>
<keyword evidence="4" id="KW-1185">Reference proteome</keyword>
<gene>
    <name evidence="3" type="ORF">OW255_09345</name>
</gene>
<dbReference type="PRINTS" id="PR00080">
    <property type="entry name" value="SDRFAMILY"/>
</dbReference>
<dbReference type="Gene3D" id="3.40.50.720">
    <property type="entry name" value="NAD(P)-binding Rossmann-like Domain"/>
    <property type="match status" value="1"/>
</dbReference>
<name>A0ABY7AGG2_9FIRM</name>
<dbReference type="PANTHER" id="PTHR48107:SF16">
    <property type="entry name" value="NADPH-DEPENDENT ALDEHYDE REDUCTASE 1, CHLOROPLASTIC"/>
    <property type="match status" value="1"/>
</dbReference>
<keyword evidence="2" id="KW-0560">Oxidoreductase</keyword>
<dbReference type="PANTHER" id="PTHR48107">
    <property type="entry name" value="NADPH-DEPENDENT ALDEHYDE REDUCTASE-LIKE PROTEIN, CHLOROPLASTIC-RELATED"/>
    <property type="match status" value="1"/>
</dbReference>
<dbReference type="NCBIfam" id="NF005214">
    <property type="entry name" value="PRK06701.1"/>
    <property type="match status" value="1"/>
</dbReference>
<dbReference type="SUPFAM" id="SSF51735">
    <property type="entry name" value="NAD(P)-binding Rossmann-fold domains"/>
    <property type="match status" value="1"/>
</dbReference>
<dbReference type="Proteomes" id="UP001163115">
    <property type="component" value="Chromosome"/>
</dbReference>
<dbReference type="RefSeq" id="WP_268116420.1">
    <property type="nucleotide sequence ID" value="NZ_CP113524.1"/>
</dbReference>
<dbReference type="EMBL" id="CP113524">
    <property type="protein sequence ID" value="WAJ25696.1"/>
    <property type="molecule type" value="Genomic_DNA"/>
</dbReference>
<dbReference type="Pfam" id="PF13561">
    <property type="entry name" value="adh_short_C2"/>
    <property type="match status" value="1"/>
</dbReference>
<dbReference type="PRINTS" id="PR00081">
    <property type="entry name" value="GDHRDH"/>
</dbReference>